<evidence type="ECO:0008006" key="3">
    <source>
        <dbReference type="Google" id="ProtNLM"/>
    </source>
</evidence>
<sequence length="84" mass="9538">MINLTTETFYNCVELLKQIGRENNLSKLVVTSKEVHKLVGGYPGPNHRMPMCCDAMYKAMGENDEILEKPPKDKGATLKIKYHL</sequence>
<organism evidence="1 2">
    <name type="scientific">Lysinibacillus capsici</name>
    <dbReference type="NCBI Taxonomy" id="2115968"/>
    <lineage>
        <taxon>Bacteria</taxon>
        <taxon>Bacillati</taxon>
        <taxon>Bacillota</taxon>
        <taxon>Bacilli</taxon>
        <taxon>Bacillales</taxon>
        <taxon>Bacillaceae</taxon>
        <taxon>Lysinibacillus</taxon>
    </lineage>
</organism>
<reference evidence="1 2" key="1">
    <citation type="submission" date="2023-04" db="EMBL/GenBank/DDBJ databases">
        <title>Genomic of Lysinibacillus capsici TSBLM.</title>
        <authorList>
            <person name="Hu X.S."/>
            <person name="Yu C.H."/>
        </authorList>
    </citation>
    <scope>NUCLEOTIDE SEQUENCE [LARGE SCALE GENOMIC DNA]</scope>
    <source>
        <strain evidence="1 2">TSBLM</strain>
    </source>
</reference>
<dbReference type="EMBL" id="CP122283">
    <property type="protein sequence ID" value="WGF39869.1"/>
    <property type="molecule type" value="Genomic_DNA"/>
</dbReference>
<dbReference type="Proteomes" id="UP001244564">
    <property type="component" value="Chromosome"/>
</dbReference>
<gene>
    <name evidence="1" type="ORF">QBO96_06285</name>
</gene>
<evidence type="ECO:0000313" key="2">
    <source>
        <dbReference type="Proteomes" id="UP001244564"/>
    </source>
</evidence>
<evidence type="ECO:0000313" key="1">
    <source>
        <dbReference type="EMBL" id="WGF39869.1"/>
    </source>
</evidence>
<proteinExistence type="predicted"/>
<dbReference type="RefSeq" id="WP_279495533.1">
    <property type="nucleotide sequence ID" value="NZ_CP122283.1"/>
</dbReference>
<keyword evidence="2" id="KW-1185">Reference proteome</keyword>
<name>A0ABY8KP66_9BACI</name>
<accession>A0ABY8KP66</accession>
<protein>
    <recommendedName>
        <fullName evidence="3">HNH endonuclease</fullName>
    </recommendedName>
</protein>